<dbReference type="AlphaFoldDB" id="A0A8T8HRS9"/>
<dbReference type="Proteomes" id="UP000671828">
    <property type="component" value="Chromosome"/>
</dbReference>
<gene>
    <name evidence="1" type="ORF">J7S33_16670</name>
</gene>
<reference evidence="1" key="1">
    <citation type="submission" date="2021-04" db="EMBL/GenBank/DDBJ databases">
        <title>Saccharothrix algeriensis WGS.</title>
        <authorList>
            <person name="Stuskova K."/>
            <person name="Hakalova E."/>
            <person name="Tebbal A.B."/>
            <person name="Eichmeier A."/>
        </authorList>
    </citation>
    <scope>NUCLEOTIDE SEQUENCE</scope>
    <source>
        <strain evidence="1">NRRL B-24137</strain>
    </source>
</reference>
<evidence type="ECO:0000313" key="2">
    <source>
        <dbReference type="Proteomes" id="UP000671828"/>
    </source>
</evidence>
<dbReference type="EMBL" id="CP072788">
    <property type="protein sequence ID" value="QTR01137.1"/>
    <property type="molecule type" value="Genomic_DNA"/>
</dbReference>
<organism evidence="1 2">
    <name type="scientific">Saccharothrix algeriensis</name>
    <dbReference type="NCBI Taxonomy" id="173560"/>
    <lineage>
        <taxon>Bacteria</taxon>
        <taxon>Bacillati</taxon>
        <taxon>Actinomycetota</taxon>
        <taxon>Actinomycetes</taxon>
        <taxon>Pseudonocardiales</taxon>
        <taxon>Pseudonocardiaceae</taxon>
        <taxon>Saccharothrix</taxon>
    </lineage>
</organism>
<proteinExistence type="predicted"/>
<sequence length="83" mass="8705">MAVLLVRALVAGPGGVMTDEVGVVTGDLELRTTLADGVLRAKVRYEGADEWYAVTGAACRVADPRDHAAVHQVLLGVLHRPTG</sequence>
<name>A0A8T8HRS9_9PSEU</name>
<evidence type="ECO:0000313" key="1">
    <source>
        <dbReference type="EMBL" id="QTR01137.1"/>
    </source>
</evidence>
<protein>
    <submittedName>
        <fullName evidence="1">Uncharacterized protein</fullName>
    </submittedName>
</protein>
<accession>A0A8T8HRS9</accession>